<organism evidence="3">
    <name type="scientific">Hydatigena taeniaeformis</name>
    <name type="common">Feline tapeworm</name>
    <name type="synonym">Taenia taeniaeformis</name>
    <dbReference type="NCBI Taxonomy" id="6205"/>
    <lineage>
        <taxon>Eukaryota</taxon>
        <taxon>Metazoa</taxon>
        <taxon>Spiralia</taxon>
        <taxon>Lophotrochozoa</taxon>
        <taxon>Platyhelminthes</taxon>
        <taxon>Cestoda</taxon>
        <taxon>Eucestoda</taxon>
        <taxon>Cyclophyllidea</taxon>
        <taxon>Taeniidae</taxon>
        <taxon>Hydatigera</taxon>
    </lineage>
</organism>
<dbReference type="AlphaFoldDB" id="A0A0R3X8Z9"/>
<evidence type="ECO:0000313" key="3">
    <source>
        <dbReference type="WBParaSite" id="TTAC_0001002401-mRNA-1"/>
    </source>
</evidence>
<accession>A0A0R3X8Z9</accession>
<evidence type="ECO:0000313" key="1">
    <source>
        <dbReference type="EMBL" id="VDM34989.1"/>
    </source>
</evidence>
<evidence type="ECO:0000313" key="2">
    <source>
        <dbReference type="Proteomes" id="UP000274429"/>
    </source>
</evidence>
<proteinExistence type="predicted"/>
<name>A0A0R3X8Z9_HYDTA</name>
<reference evidence="3" key="1">
    <citation type="submission" date="2017-02" db="UniProtKB">
        <authorList>
            <consortium name="WormBaseParasite"/>
        </authorList>
    </citation>
    <scope>IDENTIFICATION</scope>
</reference>
<dbReference type="Proteomes" id="UP000274429">
    <property type="component" value="Unassembled WGS sequence"/>
</dbReference>
<keyword evidence="2" id="KW-1185">Reference proteome</keyword>
<reference evidence="1 2" key="2">
    <citation type="submission" date="2018-11" db="EMBL/GenBank/DDBJ databases">
        <authorList>
            <consortium name="Pathogen Informatics"/>
        </authorList>
    </citation>
    <scope>NUCLEOTIDE SEQUENCE [LARGE SCALE GENOMIC DNA]</scope>
</reference>
<sequence>MGVKDGQFWGRISPSMRGEVWFVSFEVDDETVQFCLGGGRRGLKKEIGRECHLRQRMSHLVMVEVVKALAADTTSCSTAKGMPTKYAIRWQKYLQRRSPSASQPKAVLGGSSPCVQAWRDDGLRITSANSRPTDSVALTEVSSCATSQFD</sequence>
<dbReference type="EMBL" id="UYWX01021237">
    <property type="protein sequence ID" value="VDM34989.1"/>
    <property type="molecule type" value="Genomic_DNA"/>
</dbReference>
<protein>
    <submittedName>
        <fullName evidence="1 3">Uncharacterized protein</fullName>
    </submittedName>
</protein>
<gene>
    <name evidence="1" type="ORF">TTAC_LOCUS10009</name>
</gene>
<dbReference type="WBParaSite" id="TTAC_0001002401-mRNA-1">
    <property type="protein sequence ID" value="TTAC_0001002401-mRNA-1"/>
    <property type="gene ID" value="TTAC_0001002401"/>
</dbReference>